<evidence type="ECO:0000313" key="3">
    <source>
        <dbReference type="Proteomes" id="UP001189429"/>
    </source>
</evidence>
<reference evidence="2" key="1">
    <citation type="submission" date="2023-10" db="EMBL/GenBank/DDBJ databases">
        <authorList>
            <person name="Chen Y."/>
            <person name="Shah S."/>
            <person name="Dougan E. K."/>
            <person name="Thang M."/>
            <person name="Chan C."/>
        </authorList>
    </citation>
    <scope>NUCLEOTIDE SEQUENCE [LARGE SCALE GENOMIC DNA]</scope>
</reference>
<sequence length="101" mass="10204">MLMTAPTPLANVGEKDGGLIHSVSISTAPGDSHQARPTRLAPVSQRCQAACRWRFGAAAGSGGGWKGASCSAKGEAVAALPHGEAKDVPTSVQESPGTRQP</sequence>
<protein>
    <submittedName>
        <fullName evidence="2">Uncharacterized protein</fullName>
    </submittedName>
</protein>
<dbReference type="EMBL" id="CAUYUJ010019171">
    <property type="protein sequence ID" value="CAK0889121.1"/>
    <property type="molecule type" value="Genomic_DNA"/>
</dbReference>
<feature type="region of interest" description="Disordered" evidence="1">
    <location>
        <begin position="21"/>
        <end position="40"/>
    </location>
</feature>
<keyword evidence="3" id="KW-1185">Reference proteome</keyword>
<feature type="region of interest" description="Disordered" evidence="1">
    <location>
        <begin position="80"/>
        <end position="101"/>
    </location>
</feature>
<name>A0ABN9WSP1_9DINO</name>
<accession>A0ABN9WSP1</accession>
<gene>
    <name evidence="2" type="ORF">PCOR1329_LOCUS69759</name>
</gene>
<proteinExistence type="predicted"/>
<evidence type="ECO:0000256" key="1">
    <source>
        <dbReference type="SAM" id="MobiDB-lite"/>
    </source>
</evidence>
<comment type="caution">
    <text evidence="2">The sequence shown here is derived from an EMBL/GenBank/DDBJ whole genome shotgun (WGS) entry which is preliminary data.</text>
</comment>
<feature type="compositionally biased region" description="Polar residues" evidence="1">
    <location>
        <begin position="90"/>
        <end position="101"/>
    </location>
</feature>
<dbReference type="Proteomes" id="UP001189429">
    <property type="component" value="Unassembled WGS sequence"/>
</dbReference>
<organism evidence="2 3">
    <name type="scientific">Prorocentrum cordatum</name>
    <dbReference type="NCBI Taxonomy" id="2364126"/>
    <lineage>
        <taxon>Eukaryota</taxon>
        <taxon>Sar</taxon>
        <taxon>Alveolata</taxon>
        <taxon>Dinophyceae</taxon>
        <taxon>Prorocentrales</taxon>
        <taxon>Prorocentraceae</taxon>
        <taxon>Prorocentrum</taxon>
    </lineage>
</organism>
<evidence type="ECO:0000313" key="2">
    <source>
        <dbReference type="EMBL" id="CAK0889121.1"/>
    </source>
</evidence>